<sequence length="214" mass="22299">MFRQTILTMAVLGGAVICGTAQAGLFNPMNPENDGSRLGFQRGNIRTDGGSRTQISGVELDGGRVFAGGYGVYDSHVSILHGSSTSLFSGRFEVGAGFSPLPHLAVAPILAGQYDLYGTQGVEYLLLRGGVGLKLMIDAGPVIVTLTGIDGHVGKAAASRGRAMGGLWDREAARIGFHLTPFVAVYAKYSRDRFGLNGARITSPVATVGIRLGG</sequence>
<gene>
    <name evidence="2" type="ORF">BJI67_12955</name>
</gene>
<evidence type="ECO:0008006" key="4">
    <source>
        <dbReference type="Google" id="ProtNLM"/>
    </source>
</evidence>
<organism evidence="2 3">
    <name type="scientific">Acidihalobacter aeolianus</name>
    <dbReference type="NCBI Taxonomy" id="2792603"/>
    <lineage>
        <taxon>Bacteria</taxon>
        <taxon>Pseudomonadati</taxon>
        <taxon>Pseudomonadota</taxon>
        <taxon>Gammaproteobacteria</taxon>
        <taxon>Chromatiales</taxon>
        <taxon>Ectothiorhodospiraceae</taxon>
        <taxon>Acidihalobacter</taxon>
    </lineage>
</organism>
<dbReference type="RefSeq" id="WP_070073371.1">
    <property type="nucleotide sequence ID" value="NZ_CP017448.1"/>
</dbReference>
<dbReference type="KEGG" id="aaeo:BJI67_12955"/>
<dbReference type="EMBL" id="CP017448">
    <property type="protein sequence ID" value="AOV17841.1"/>
    <property type="molecule type" value="Genomic_DNA"/>
</dbReference>
<evidence type="ECO:0000256" key="1">
    <source>
        <dbReference type="SAM" id="SignalP"/>
    </source>
</evidence>
<accession>A0A1D8KA76</accession>
<protein>
    <recommendedName>
        <fullName evidence="4">Outer membrane protein beta-barrel domain-containing protein</fullName>
    </recommendedName>
</protein>
<feature type="chain" id="PRO_5009109821" description="Outer membrane protein beta-barrel domain-containing protein" evidence="1">
    <location>
        <begin position="24"/>
        <end position="214"/>
    </location>
</feature>
<evidence type="ECO:0000313" key="2">
    <source>
        <dbReference type="EMBL" id="AOV17841.1"/>
    </source>
</evidence>
<proteinExistence type="predicted"/>
<keyword evidence="3" id="KW-1185">Reference proteome</keyword>
<reference evidence="2 3" key="1">
    <citation type="submission" date="2016-09" db="EMBL/GenBank/DDBJ databases">
        <title>Acidihalobacter prosperus V6 (DSM14174).</title>
        <authorList>
            <person name="Khaleque H.N."/>
            <person name="Ramsay J.P."/>
            <person name="Murphy R.J.T."/>
            <person name="Kaksonen A.H."/>
            <person name="Boxall N.J."/>
            <person name="Watkin E.L.J."/>
        </authorList>
    </citation>
    <scope>NUCLEOTIDE SEQUENCE [LARGE SCALE GENOMIC DNA]</scope>
    <source>
        <strain evidence="2 3">V6</strain>
    </source>
</reference>
<dbReference type="Proteomes" id="UP000095342">
    <property type="component" value="Chromosome"/>
</dbReference>
<feature type="signal peptide" evidence="1">
    <location>
        <begin position="1"/>
        <end position="23"/>
    </location>
</feature>
<keyword evidence="1" id="KW-0732">Signal</keyword>
<dbReference type="AlphaFoldDB" id="A0A1D8KA76"/>
<name>A0A1D8KA76_9GAMM</name>
<evidence type="ECO:0000313" key="3">
    <source>
        <dbReference type="Proteomes" id="UP000095342"/>
    </source>
</evidence>